<keyword evidence="1" id="KW-0812">Transmembrane</keyword>
<dbReference type="Proteomes" id="UP000593836">
    <property type="component" value="Chromosome"/>
</dbReference>
<evidence type="ECO:0000313" key="2">
    <source>
        <dbReference type="EMBL" id="QOY55166.1"/>
    </source>
</evidence>
<feature type="transmembrane region" description="Helical" evidence="1">
    <location>
        <begin position="6"/>
        <end position="23"/>
    </location>
</feature>
<gene>
    <name evidence="2" type="ORF">HUE87_02695</name>
</gene>
<keyword evidence="1" id="KW-1133">Transmembrane helix</keyword>
<dbReference type="KEGG" id="smas:HUE87_02695"/>
<dbReference type="EMBL" id="CP054493">
    <property type="protein sequence ID" value="QOY55166.1"/>
    <property type="molecule type" value="Genomic_DNA"/>
</dbReference>
<sequence length="65" mass="7412">MKMLGVAMFFVFAVGFILWIFIIRLNLSYREKLIERCMVEKTTLNILPGIALFIMTVISAAAVWG</sequence>
<accession>A0A7S7RQY6</accession>
<protein>
    <submittedName>
        <fullName evidence="2">Uncharacterized protein</fullName>
    </submittedName>
</protein>
<keyword evidence="1" id="KW-0472">Membrane</keyword>
<organism evidence="2 3">
    <name type="scientific">Candidatus Sulfurimonas marisnigri</name>
    <dbReference type="NCBI Taxonomy" id="2740405"/>
    <lineage>
        <taxon>Bacteria</taxon>
        <taxon>Pseudomonadati</taxon>
        <taxon>Campylobacterota</taxon>
        <taxon>Epsilonproteobacteria</taxon>
        <taxon>Campylobacterales</taxon>
        <taxon>Sulfurimonadaceae</taxon>
        <taxon>Sulfurimonas</taxon>
    </lineage>
</organism>
<keyword evidence="3" id="KW-1185">Reference proteome</keyword>
<name>A0A7S7RQY6_9BACT</name>
<dbReference type="AlphaFoldDB" id="A0A7S7RQY6"/>
<reference evidence="2 3" key="1">
    <citation type="submission" date="2020-05" db="EMBL/GenBank/DDBJ databases">
        <title>Sulfurimonas marisnigri, sp. nov., and Sulfurimonas baltica, sp. nov., manganese oxide reducing chemolithoautotrophs of the class Epsilonproteobacteria isolated from the pelagic redoxclines of the Black and Baltic Seas and emended description of the genus Sulfurimonas.</title>
        <authorList>
            <person name="Henkel J.V."/>
            <person name="Laudan C."/>
            <person name="Werner J."/>
            <person name="Neu T."/>
            <person name="Plewe S."/>
            <person name="Sproer C."/>
            <person name="Bunk B."/>
            <person name="Schulz-Vogt H.N."/>
        </authorList>
    </citation>
    <scope>NUCLEOTIDE SEQUENCE [LARGE SCALE GENOMIC DNA]</scope>
    <source>
        <strain evidence="2 3">SoZ1</strain>
    </source>
</reference>
<proteinExistence type="predicted"/>
<dbReference type="RefSeq" id="WP_194367208.1">
    <property type="nucleotide sequence ID" value="NZ_CP054493.1"/>
</dbReference>
<evidence type="ECO:0000313" key="3">
    <source>
        <dbReference type="Proteomes" id="UP000593836"/>
    </source>
</evidence>
<feature type="transmembrane region" description="Helical" evidence="1">
    <location>
        <begin position="44"/>
        <end position="64"/>
    </location>
</feature>
<evidence type="ECO:0000256" key="1">
    <source>
        <dbReference type="SAM" id="Phobius"/>
    </source>
</evidence>